<feature type="transmembrane region" description="Helical" evidence="7">
    <location>
        <begin position="91"/>
        <end position="112"/>
    </location>
</feature>
<evidence type="ECO:0000313" key="9">
    <source>
        <dbReference type="EMBL" id="KAK9865257.1"/>
    </source>
</evidence>
<dbReference type="Gene3D" id="1.20.1740.10">
    <property type="entry name" value="Amino acid/polyamine transporter I"/>
    <property type="match status" value="1"/>
</dbReference>
<feature type="transmembrane region" description="Helical" evidence="7">
    <location>
        <begin position="425"/>
        <end position="445"/>
    </location>
</feature>
<name>A0AAW1T647_9CHLO</name>
<gene>
    <name evidence="9" type="ORF">WJX84_000890</name>
</gene>
<evidence type="ECO:0000256" key="2">
    <source>
        <dbReference type="ARBA" id="ARBA00022448"/>
    </source>
</evidence>
<reference evidence="9 10" key="1">
    <citation type="journal article" date="2024" name="Nat. Commun.">
        <title>Phylogenomics reveals the evolutionary origins of lichenization in chlorophyte algae.</title>
        <authorList>
            <person name="Puginier C."/>
            <person name="Libourel C."/>
            <person name="Otte J."/>
            <person name="Skaloud P."/>
            <person name="Haon M."/>
            <person name="Grisel S."/>
            <person name="Petersen M."/>
            <person name="Berrin J.G."/>
            <person name="Delaux P.M."/>
            <person name="Dal Grande F."/>
            <person name="Keller J."/>
        </authorList>
    </citation>
    <scope>NUCLEOTIDE SEQUENCE [LARGE SCALE GENOMIC DNA]</scope>
    <source>
        <strain evidence="9 10">SAG 2523</strain>
    </source>
</reference>
<accession>A0AAW1T647</accession>
<dbReference type="EMBL" id="JALJOV010000265">
    <property type="protein sequence ID" value="KAK9865257.1"/>
    <property type="molecule type" value="Genomic_DNA"/>
</dbReference>
<feature type="transmembrane region" description="Helical" evidence="7">
    <location>
        <begin position="322"/>
        <end position="341"/>
    </location>
</feature>
<evidence type="ECO:0000313" key="10">
    <source>
        <dbReference type="Proteomes" id="UP001485043"/>
    </source>
</evidence>
<feature type="transmembrane region" description="Helical" evidence="7">
    <location>
        <begin position="451"/>
        <end position="471"/>
    </location>
</feature>
<feature type="transmembrane region" description="Helical" evidence="7">
    <location>
        <begin position="224"/>
        <end position="247"/>
    </location>
</feature>
<dbReference type="InterPro" id="IPR013057">
    <property type="entry name" value="AA_transpt_TM"/>
</dbReference>
<proteinExistence type="predicted"/>
<sequence length="492" mass="54091">MDYTVNPKVPEGGKEMAETTDDINTAEKAGAYESAAELKRLREIHGPEGLDEDGHLKRTGTTLTASAHIITAVIGAGVLSLAYAVASIGWIGGPIMLIMFAVITLYCSWFLADCYRFPGPTEGRRLYSYPDAVRTFLGPNYVIFTVVVQQLNLIVTGIGYTVTSGLAMAAMYRAVCYHEHPENKDSSVKALAGKDNCYPYLNQYMIIFGAFQLVFSQLPNMGEIWWMSIVAAIMSFGYALIGLGLSIGKATEPQMGPGSHSHGTLGGIAGEAGESMPSQVWGFFLALGNAAFAYSFSFILIEIEDTLKGPGEARKLKTATSISVAITTFFYMSIGCIGYAAFGNDNVPGNLLTGFGFFEPYWLVVIANLFIVIHLFGGYQVWSQPFFYAFEGWMDTLFPKAAILRATVRIPIPGLGVWHASPFRIVWRSIYVVFTTIMACLIPFFNDIVGIMGSLGFWPLTVFLPVSMHIAQRKIPRWSPRWIALQTLNVFW</sequence>
<evidence type="ECO:0000256" key="7">
    <source>
        <dbReference type="SAM" id="Phobius"/>
    </source>
</evidence>
<dbReference type="AlphaFoldDB" id="A0AAW1T647"/>
<keyword evidence="10" id="KW-1185">Reference proteome</keyword>
<evidence type="ECO:0000256" key="6">
    <source>
        <dbReference type="ARBA" id="ARBA00023136"/>
    </source>
</evidence>
<feature type="transmembrane region" description="Helical" evidence="7">
    <location>
        <begin position="361"/>
        <end position="382"/>
    </location>
</feature>
<evidence type="ECO:0000259" key="8">
    <source>
        <dbReference type="Pfam" id="PF01490"/>
    </source>
</evidence>
<comment type="subcellular location">
    <subcellularLocation>
        <location evidence="1">Membrane</location>
    </subcellularLocation>
</comment>
<organism evidence="9 10">
    <name type="scientific">Apatococcus fuscideae</name>
    <dbReference type="NCBI Taxonomy" id="2026836"/>
    <lineage>
        <taxon>Eukaryota</taxon>
        <taxon>Viridiplantae</taxon>
        <taxon>Chlorophyta</taxon>
        <taxon>core chlorophytes</taxon>
        <taxon>Trebouxiophyceae</taxon>
        <taxon>Chlorellales</taxon>
        <taxon>Chlorellaceae</taxon>
        <taxon>Apatococcus</taxon>
    </lineage>
</organism>
<protein>
    <recommendedName>
        <fullName evidence="8">Amino acid transporter transmembrane domain-containing protein</fullName>
    </recommendedName>
</protein>
<dbReference type="PANTHER" id="PTHR48017">
    <property type="entry name" value="OS05G0424000 PROTEIN-RELATED"/>
    <property type="match status" value="1"/>
</dbReference>
<evidence type="ECO:0000256" key="1">
    <source>
        <dbReference type="ARBA" id="ARBA00004370"/>
    </source>
</evidence>
<dbReference type="Proteomes" id="UP001485043">
    <property type="component" value="Unassembled WGS sequence"/>
</dbReference>
<keyword evidence="5 7" id="KW-1133">Transmembrane helix</keyword>
<dbReference type="GO" id="GO:0006865">
    <property type="term" value="P:amino acid transport"/>
    <property type="evidence" value="ECO:0007669"/>
    <property type="project" value="UniProtKB-KW"/>
</dbReference>
<feature type="transmembrane region" description="Helical" evidence="7">
    <location>
        <begin position="280"/>
        <end position="301"/>
    </location>
</feature>
<dbReference type="GO" id="GO:0016020">
    <property type="term" value="C:membrane"/>
    <property type="evidence" value="ECO:0007669"/>
    <property type="project" value="UniProtKB-SubCell"/>
</dbReference>
<comment type="caution">
    <text evidence="9">The sequence shown here is derived from an EMBL/GenBank/DDBJ whole genome shotgun (WGS) entry which is preliminary data.</text>
</comment>
<keyword evidence="3 7" id="KW-0812">Transmembrane</keyword>
<evidence type="ECO:0000256" key="5">
    <source>
        <dbReference type="ARBA" id="ARBA00022989"/>
    </source>
</evidence>
<feature type="domain" description="Amino acid transporter transmembrane" evidence="8">
    <location>
        <begin position="59"/>
        <end position="491"/>
    </location>
</feature>
<keyword evidence="2" id="KW-0813">Transport</keyword>
<feature type="transmembrane region" description="Helical" evidence="7">
    <location>
        <begin position="65"/>
        <end position="85"/>
    </location>
</feature>
<dbReference type="Pfam" id="PF01490">
    <property type="entry name" value="Aa_trans"/>
    <property type="match status" value="1"/>
</dbReference>
<evidence type="ECO:0000256" key="4">
    <source>
        <dbReference type="ARBA" id="ARBA00022970"/>
    </source>
</evidence>
<keyword evidence="4" id="KW-0029">Amino-acid transport</keyword>
<keyword evidence="6 7" id="KW-0472">Membrane</keyword>
<evidence type="ECO:0000256" key="3">
    <source>
        <dbReference type="ARBA" id="ARBA00022692"/>
    </source>
</evidence>